<evidence type="ECO:0000259" key="9">
    <source>
        <dbReference type="Pfam" id="PF20238"/>
    </source>
</evidence>
<dbReference type="EMBL" id="WIGN01000146">
    <property type="protein sequence ID" value="KAF6807023.1"/>
    <property type="molecule type" value="Genomic_DNA"/>
</dbReference>
<evidence type="ECO:0000256" key="3">
    <source>
        <dbReference type="ARBA" id="ARBA00022622"/>
    </source>
</evidence>
<evidence type="ECO:0000256" key="1">
    <source>
        <dbReference type="ARBA" id="ARBA00004609"/>
    </source>
</evidence>
<name>A0A8H6J6H2_9PEZI</name>
<dbReference type="GO" id="GO:0005886">
    <property type="term" value="C:plasma membrane"/>
    <property type="evidence" value="ECO:0007669"/>
    <property type="project" value="UniProtKB-SubCell"/>
</dbReference>
<keyword evidence="4 8" id="KW-0732">Signal</keyword>
<dbReference type="InterPro" id="IPR046936">
    <property type="entry name" value="BIM1-like"/>
</dbReference>
<evidence type="ECO:0000256" key="5">
    <source>
        <dbReference type="ARBA" id="ARBA00023136"/>
    </source>
</evidence>
<dbReference type="Proteomes" id="UP000652219">
    <property type="component" value="Unassembled WGS sequence"/>
</dbReference>
<comment type="subcellular location">
    <subcellularLocation>
        <location evidence="1">Cell membrane</location>
        <topology evidence="1">Lipid-anchor</topology>
        <topology evidence="1">GPI-anchor</topology>
    </subcellularLocation>
</comment>
<keyword evidence="2" id="KW-1003">Cell membrane</keyword>
<gene>
    <name evidence="10" type="ORF">CSOJ01_08446</name>
</gene>
<dbReference type="PANTHER" id="PTHR34992">
    <property type="entry name" value="HYPHAL ANASTAMOSIS-7 PROTEIN"/>
    <property type="match status" value="1"/>
</dbReference>
<keyword evidence="5" id="KW-0472">Membrane</keyword>
<dbReference type="CDD" id="cd21176">
    <property type="entry name" value="LPMO_auxiliary-like"/>
    <property type="match status" value="1"/>
</dbReference>
<dbReference type="PANTHER" id="PTHR34992:SF10">
    <property type="entry name" value="COPPER ACQUISITION FACTOR BIM1-LIKE DOMAIN-CONTAINING PROTEIN"/>
    <property type="match status" value="1"/>
</dbReference>
<proteinExistence type="predicted"/>
<feature type="chain" id="PRO_5034003908" description="Copper acquisition factor BIM1-like domain-containing protein" evidence="8">
    <location>
        <begin position="22"/>
        <end position="232"/>
    </location>
</feature>
<evidence type="ECO:0000256" key="7">
    <source>
        <dbReference type="ARBA" id="ARBA00023288"/>
    </source>
</evidence>
<keyword evidence="11" id="KW-1185">Reference proteome</keyword>
<organism evidence="10 11">
    <name type="scientific">Colletotrichum sojae</name>
    <dbReference type="NCBI Taxonomy" id="2175907"/>
    <lineage>
        <taxon>Eukaryota</taxon>
        <taxon>Fungi</taxon>
        <taxon>Dikarya</taxon>
        <taxon>Ascomycota</taxon>
        <taxon>Pezizomycotina</taxon>
        <taxon>Sordariomycetes</taxon>
        <taxon>Hypocreomycetidae</taxon>
        <taxon>Glomerellales</taxon>
        <taxon>Glomerellaceae</taxon>
        <taxon>Colletotrichum</taxon>
        <taxon>Colletotrichum orchidearum species complex</taxon>
    </lineage>
</organism>
<comment type="caution">
    <text evidence="10">The sequence shown here is derived from an EMBL/GenBank/DDBJ whole genome shotgun (WGS) entry which is preliminary data.</text>
</comment>
<feature type="signal peptide" evidence="8">
    <location>
        <begin position="1"/>
        <end position="21"/>
    </location>
</feature>
<reference evidence="10 11" key="1">
    <citation type="journal article" date="2020" name="Phytopathology">
        <title>Genome Sequence Resources of Colletotrichum truncatum, C. plurivorum, C. musicola, and C. sojae: Four Species Pathogenic to Soybean (Glycine max).</title>
        <authorList>
            <person name="Rogerio F."/>
            <person name="Boufleur T.R."/>
            <person name="Ciampi-Guillardi M."/>
            <person name="Sukno S.A."/>
            <person name="Thon M.R."/>
            <person name="Massola Junior N.S."/>
            <person name="Baroncelli R."/>
        </authorList>
    </citation>
    <scope>NUCLEOTIDE SEQUENCE [LARGE SCALE GENOMIC DNA]</scope>
    <source>
        <strain evidence="10 11">LFN0009</strain>
    </source>
</reference>
<protein>
    <recommendedName>
        <fullName evidence="9">Copper acquisition factor BIM1-like domain-containing protein</fullName>
    </recommendedName>
</protein>
<dbReference type="AlphaFoldDB" id="A0A8H6J6H2"/>
<evidence type="ECO:0000256" key="4">
    <source>
        <dbReference type="ARBA" id="ARBA00022729"/>
    </source>
</evidence>
<evidence type="ECO:0000256" key="8">
    <source>
        <dbReference type="SAM" id="SignalP"/>
    </source>
</evidence>
<dbReference type="Pfam" id="PF20238">
    <property type="entry name" value="BIM1-like_dom"/>
    <property type="match status" value="1"/>
</dbReference>
<dbReference type="InterPro" id="IPR046530">
    <property type="entry name" value="BIM1-like_dom"/>
</dbReference>
<keyword evidence="3" id="KW-0336">GPI-anchor</keyword>
<evidence type="ECO:0000313" key="11">
    <source>
        <dbReference type="Proteomes" id="UP000652219"/>
    </source>
</evidence>
<feature type="domain" description="Copper acquisition factor BIM1-like" evidence="9">
    <location>
        <begin position="20"/>
        <end position="181"/>
    </location>
</feature>
<evidence type="ECO:0000256" key="6">
    <source>
        <dbReference type="ARBA" id="ARBA00023180"/>
    </source>
</evidence>
<keyword evidence="6" id="KW-0325">Glycoprotein</keyword>
<evidence type="ECO:0000313" key="10">
    <source>
        <dbReference type="EMBL" id="KAF6807023.1"/>
    </source>
</evidence>
<dbReference type="GO" id="GO:0098552">
    <property type="term" value="C:side of membrane"/>
    <property type="evidence" value="ECO:0007669"/>
    <property type="project" value="UniProtKB-KW"/>
</dbReference>
<keyword evidence="7" id="KW-0449">Lipoprotein</keyword>
<accession>A0A8H6J6H2</accession>
<sequence>MKTFSRSAAVLGGLFASLAQAHVAITYPGWRGNNILTNDTFPFGMQFAYPCGGLDVTQNRTHWPLDGGALAIQPGFNRGHESALMYVNIGLGEDPANYTTVVVPMFHLTGPTNEAYEGTFCLPRVPLPRGVQPREGDLASIQVVQATVHGGALYSCVDIIFTGNQSSIPEVTDQNCFNSTELKIEAARIQTDSDPITSPSGPPVTTASPTPTGAAARMLAPVSGLLALALLI</sequence>
<evidence type="ECO:0000256" key="2">
    <source>
        <dbReference type="ARBA" id="ARBA00022475"/>
    </source>
</evidence>